<dbReference type="EMBL" id="OY288114">
    <property type="protein sequence ID" value="CAJ0869611.1"/>
    <property type="molecule type" value="Genomic_DNA"/>
</dbReference>
<reference evidence="1" key="1">
    <citation type="submission" date="2023-07" db="EMBL/GenBank/DDBJ databases">
        <authorList>
            <person name="Pelsma A.J. K."/>
        </authorList>
    </citation>
    <scope>NUCLEOTIDE SEQUENCE</scope>
</reference>
<protein>
    <submittedName>
        <fullName evidence="1">Uncharacterized protein</fullName>
    </submittedName>
</protein>
<evidence type="ECO:0000313" key="1">
    <source>
        <dbReference type="EMBL" id="CAJ0869611.1"/>
    </source>
</evidence>
<sequence length="132" mass="14863">MIRPMPSPNGTNHEQLYILRGRANPAGAYDAAPDNLARAHADEEVLQLAEWCRKNLRPEQIIALTEQLQTELSGRPEKYPDERQAQDSIRGLARSIGIDNVGVQPQPRRVSSQSMQGFYDRFPEAARIGINR</sequence>
<accession>A0AA48LZG5</accession>
<dbReference type="AlphaFoldDB" id="A0AA48LZG5"/>
<gene>
    <name evidence="1" type="ORF">AMST5_02153</name>
</gene>
<name>A0AA48LZG5_9ZZZZ</name>
<proteinExistence type="predicted"/>
<organism evidence="1">
    <name type="scientific">freshwater sediment metagenome</name>
    <dbReference type="NCBI Taxonomy" id="556182"/>
    <lineage>
        <taxon>unclassified sequences</taxon>
        <taxon>metagenomes</taxon>
        <taxon>ecological metagenomes</taxon>
    </lineage>
</organism>